<comment type="caution">
    <text evidence="1">The sequence shown here is derived from an EMBL/GenBank/DDBJ whole genome shotgun (WGS) entry which is preliminary data.</text>
</comment>
<protein>
    <submittedName>
        <fullName evidence="1">DUF1993 domain-containing protein</fullName>
    </submittedName>
</protein>
<accession>A0A5C9A1T6</accession>
<keyword evidence="2" id="KW-1185">Reference proteome</keyword>
<dbReference type="InterPro" id="IPR034660">
    <property type="entry name" value="DinB/YfiT-like"/>
</dbReference>
<evidence type="ECO:0000313" key="1">
    <source>
        <dbReference type="EMBL" id="TXS94009.1"/>
    </source>
</evidence>
<dbReference type="PANTHER" id="PTHR36922:SF1">
    <property type="entry name" value="DUF1993 DOMAIN-CONTAINING PROTEIN"/>
    <property type="match status" value="1"/>
</dbReference>
<dbReference type="EMBL" id="VRZA01000003">
    <property type="protein sequence ID" value="TXS94009.1"/>
    <property type="molecule type" value="Genomic_DNA"/>
</dbReference>
<dbReference type="Proteomes" id="UP000321039">
    <property type="component" value="Unassembled WGS sequence"/>
</dbReference>
<dbReference type="Pfam" id="PF09351">
    <property type="entry name" value="DUF1993"/>
    <property type="match status" value="1"/>
</dbReference>
<organism evidence="1 2">
    <name type="scientific">Parahaliea maris</name>
    <dbReference type="NCBI Taxonomy" id="2716870"/>
    <lineage>
        <taxon>Bacteria</taxon>
        <taxon>Pseudomonadati</taxon>
        <taxon>Pseudomonadota</taxon>
        <taxon>Gammaproteobacteria</taxon>
        <taxon>Cellvibrionales</taxon>
        <taxon>Halieaceae</taxon>
        <taxon>Parahaliea</taxon>
    </lineage>
</organism>
<dbReference type="PANTHER" id="PTHR36922">
    <property type="entry name" value="BLL2446 PROTEIN"/>
    <property type="match status" value="1"/>
</dbReference>
<reference evidence="1 2" key="1">
    <citation type="submission" date="2019-08" db="EMBL/GenBank/DDBJ databases">
        <title>Parahaliea maris sp. nov., isolated from the surface seawater.</title>
        <authorList>
            <person name="Liu Y."/>
        </authorList>
    </citation>
    <scope>NUCLEOTIDE SEQUENCE [LARGE SCALE GENOMIC DNA]</scope>
    <source>
        <strain evidence="1 2">HSLHS9</strain>
    </source>
</reference>
<name>A0A5C9A1T6_9GAMM</name>
<proteinExistence type="predicted"/>
<dbReference type="Gene3D" id="1.20.120.450">
    <property type="entry name" value="dinb family like domain"/>
    <property type="match status" value="1"/>
</dbReference>
<dbReference type="AlphaFoldDB" id="A0A5C9A1T6"/>
<sequence length="202" mass="22061">MANLMYQGSAPVFTHHLKNLSAILKLAAKDAKTRGIAPEVLLNARLAPDMLPLAAQVMIATDHAKGCCARLAGQPSPVFADTESTFAELEARIRKTLAFIRTIKPAEYADSETRDITLTLPFGELYFKGADYLHGWVLPNFYFHYTTAYDILRHNGLAVGKREYLGVVPGMEMNAAAARAMGVKPQAAKKAVKKAARKKASK</sequence>
<evidence type="ECO:0000313" key="2">
    <source>
        <dbReference type="Proteomes" id="UP000321039"/>
    </source>
</evidence>
<gene>
    <name evidence="1" type="ORF">FV139_10335</name>
</gene>
<dbReference type="RefSeq" id="WP_148068351.1">
    <property type="nucleotide sequence ID" value="NZ_VRZA01000003.1"/>
</dbReference>
<dbReference type="SUPFAM" id="SSF109854">
    <property type="entry name" value="DinB/YfiT-like putative metalloenzymes"/>
    <property type="match status" value="1"/>
</dbReference>
<dbReference type="InterPro" id="IPR018531">
    <property type="entry name" value="DUF1993"/>
</dbReference>